<dbReference type="Gene3D" id="3.60.70.12">
    <property type="entry name" value="L-amino peptidase D-ALA esterase/amidase"/>
    <property type="match status" value="1"/>
</dbReference>
<evidence type="ECO:0000256" key="1">
    <source>
        <dbReference type="ARBA" id="ARBA00007068"/>
    </source>
</evidence>
<dbReference type="InterPro" id="IPR005321">
    <property type="entry name" value="Peptidase_S58_DmpA"/>
</dbReference>
<dbReference type="Proteomes" id="UP000078397">
    <property type="component" value="Unassembled WGS sequence"/>
</dbReference>
<gene>
    <name evidence="2" type="ORF">VFPPC_00024</name>
</gene>
<protein>
    <submittedName>
        <fullName evidence="2">Peptidase S58 DmpA/arginine biosynthesis protein ArgJ</fullName>
    </submittedName>
</protein>
<keyword evidence="3" id="KW-1185">Reference proteome</keyword>
<dbReference type="GeneID" id="28844120"/>
<dbReference type="SUPFAM" id="SSF56266">
    <property type="entry name" value="DmpA/ArgJ-like"/>
    <property type="match status" value="1"/>
</dbReference>
<comment type="caution">
    <text evidence="2">The sequence shown here is derived from an EMBL/GenBank/DDBJ whole genome shotgun (WGS) entry which is preliminary data.</text>
</comment>
<dbReference type="RefSeq" id="XP_018148032.1">
    <property type="nucleotide sequence ID" value="XM_018280126.1"/>
</dbReference>
<dbReference type="PANTHER" id="PTHR36512">
    <property type="entry name" value="D-AMINOPEPTIDASE"/>
    <property type="match status" value="1"/>
</dbReference>
<dbReference type="OrthoDB" id="2107894at2759"/>
<evidence type="ECO:0000313" key="2">
    <source>
        <dbReference type="EMBL" id="OAQ71949.1"/>
    </source>
</evidence>
<dbReference type="InterPro" id="IPR016117">
    <property type="entry name" value="ArgJ-like_dom_sf"/>
</dbReference>
<dbReference type="EMBL" id="LSBJ02000001">
    <property type="protein sequence ID" value="OAQ71949.1"/>
    <property type="molecule type" value="Genomic_DNA"/>
</dbReference>
<accession>A0A179G482</accession>
<dbReference type="AlphaFoldDB" id="A0A179G482"/>
<dbReference type="PANTHER" id="PTHR36512:SF3">
    <property type="entry name" value="BLR5678 PROTEIN"/>
    <property type="match status" value="1"/>
</dbReference>
<dbReference type="GO" id="GO:0004177">
    <property type="term" value="F:aminopeptidase activity"/>
    <property type="evidence" value="ECO:0007669"/>
    <property type="project" value="TreeGrafter"/>
</dbReference>
<name>A0A179G482_METCM</name>
<dbReference type="KEGG" id="pchm:VFPPC_00024"/>
<sequence>MIVQKPSSRIRDWGYSPGRFPTGPRNSVLDVPGVRVGQVDINKGEDVHTGVTVIFPRGVKDTSYIPCYAAVHDMNGVGEWTGVHQIREWGFTRAPIAFTNTVSVGKVYDAIWKWSAKRLEEDGITDLLDQMNYLGFPTVGETFDGLLNNIFKSVIEEEHVLAAIGNAEKQDAVLEGNHGGGTAMRSHGFKAGTGTSSRVLKGEGNKEYTVGVIVQNNYGSMDDLQIDGVPVGRILKAGKTHAEKVPNAPRAPESGKAAEGSCLVLIITDIPLLPHQLRRIAQRAGMGLSQVSGHGVGRNFSGEFFMALSTANCPESPSSWDGTTSLPPFLETDKVETMKSMLIDSVFIAAAEATEEALLNSMTEAETMKGFNGYETRALPRKEVEELLKRHGRGYMRDLA</sequence>
<comment type="similarity">
    <text evidence="1">Belongs to the peptidase S58 family.</text>
</comment>
<dbReference type="Pfam" id="PF03576">
    <property type="entry name" value="Peptidase_S58"/>
    <property type="match status" value="1"/>
</dbReference>
<organism evidence="2 3">
    <name type="scientific">Pochonia chlamydosporia 170</name>
    <dbReference type="NCBI Taxonomy" id="1380566"/>
    <lineage>
        <taxon>Eukaryota</taxon>
        <taxon>Fungi</taxon>
        <taxon>Dikarya</taxon>
        <taxon>Ascomycota</taxon>
        <taxon>Pezizomycotina</taxon>
        <taxon>Sordariomycetes</taxon>
        <taxon>Hypocreomycetidae</taxon>
        <taxon>Hypocreales</taxon>
        <taxon>Clavicipitaceae</taxon>
        <taxon>Pochonia</taxon>
    </lineage>
</organism>
<proteinExistence type="inferred from homology"/>
<reference evidence="2 3" key="1">
    <citation type="journal article" date="2016" name="PLoS Pathog.">
        <title>Biosynthesis of antibiotic leucinostatins in bio-control fungus Purpureocillium lilacinum and their inhibition on phytophthora revealed by genome mining.</title>
        <authorList>
            <person name="Wang G."/>
            <person name="Liu Z."/>
            <person name="Lin R."/>
            <person name="Li E."/>
            <person name="Mao Z."/>
            <person name="Ling J."/>
            <person name="Yang Y."/>
            <person name="Yin W.B."/>
            <person name="Xie B."/>
        </authorList>
    </citation>
    <scope>NUCLEOTIDE SEQUENCE [LARGE SCALE GENOMIC DNA]</scope>
    <source>
        <strain evidence="2">170</strain>
    </source>
</reference>
<evidence type="ECO:0000313" key="3">
    <source>
        <dbReference type="Proteomes" id="UP000078397"/>
    </source>
</evidence>